<dbReference type="AlphaFoldDB" id="A0AAN9XHW2"/>
<evidence type="ECO:0000256" key="2">
    <source>
        <dbReference type="ARBA" id="ARBA00022692"/>
    </source>
</evidence>
<dbReference type="PANTHER" id="PTHR31415:SF66">
    <property type="entry name" value="LATE EMBRYOGENESIS ABUNDANT HYDROXYPROLINE-RICH GLYCOPROTEIN"/>
    <property type="match status" value="1"/>
</dbReference>
<dbReference type="PANTHER" id="PTHR31415">
    <property type="entry name" value="OS05G0367900 PROTEIN"/>
    <property type="match status" value="1"/>
</dbReference>
<dbReference type="InterPro" id="IPR004864">
    <property type="entry name" value="LEA_2"/>
</dbReference>
<sequence length="213" mass="24484">MSEKEKKKECEHHKGKKRRLFVQVFWCLIVFIFIVLLTILIIWAVLRPSKPSFLLQDVTVFAFNATTPNFLTSSFQVTLISRNPNDRIGVYYDRLEIYASYRSQQITYRTAIPPTYQSHKEINIWSPFVFGNNIPVAPFIFDTLASDQTNGLVAINVRADGKVRFKVGAFNSGRYNLHIRCRAIISFGPRKTGVVVEQNVIKFQVFQPCSVSL</sequence>
<comment type="subcellular location">
    <subcellularLocation>
        <location evidence="1">Membrane</location>
        <topology evidence="1">Single-pass membrane protein</topology>
    </subcellularLocation>
</comment>
<keyword evidence="3 5" id="KW-1133">Transmembrane helix</keyword>
<evidence type="ECO:0000256" key="5">
    <source>
        <dbReference type="SAM" id="Phobius"/>
    </source>
</evidence>
<reference evidence="7 8" key="1">
    <citation type="submission" date="2024-01" db="EMBL/GenBank/DDBJ databases">
        <title>The genomes of 5 underutilized Papilionoideae crops provide insights into root nodulation and disease resistanc.</title>
        <authorList>
            <person name="Jiang F."/>
        </authorList>
    </citation>
    <scope>NUCLEOTIDE SEQUENCE [LARGE SCALE GENOMIC DNA]</scope>
    <source>
        <strain evidence="7">DUOXIRENSHENG_FW03</strain>
        <tissue evidence="7">Leaves</tissue>
    </source>
</reference>
<evidence type="ECO:0000256" key="4">
    <source>
        <dbReference type="ARBA" id="ARBA00023136"/>
    </source>
</evidence>
<feature type="transmembrane region" description="Helical" evidence="5">
    <location>
        <begin position="20"/>
        <end position="46"/>
    </location>
</feature>
<proteinExistence type="predicted"/>
<evidence type="ECO:0000313" key="7">
    <source>
        <dbReference type="EMBL" id="KAK7392676.1"/>
    </source>
</evidence>
<dbReference type="EMBL" id="JAYMYS010000005">
    <property type="protein sequence ID" value="KAK7392676.1"/>
    <property type="molecule type" value="Genomic_DNA"/>
</dbReference>
<keyword evidence="8" id="KW-1185">Reference proteome</keyword>
<keyword evidence="2 5" id="KW-0812">Transmembrane</keyword>
<accession>A0AAN9XHW2</accession>
<gene>
    <name evidence="7" type="ORF">VNO78_21120</name>
</gene>
<evidence type="ECO:0000259" key="6">
    <source>
        <dbReference type="Pfam" id="PF03168"/>
    </source>
</evidence>
<dbReference type="GO" id="GO:0009506">
    <property type="term" value="C:plasmodesma"/>
    <property type="evidence" value="ECO:0007669"/>
    <property type="project" value="TreeGrafter"/>
</dbReference>
<organism evidence="7 8">
    <name type="scientific">Psophocarpus tetragonolobus</name>
    <name type="common">Winged bean</name>
    <name type="synonym">Dolichos tetragonolobus</name>
    <dbReference type="NCBI Taxonomy" id="3891"/>
    <lineage>
        <taxon>Eukaryota</taxon>
        <taxon>Viridiplantae</taxon>
        <taxon>Streptophyta</taxon>
        <taxon>Embryophyta</taxon>
        <taxon>Tracheophyta</taxon>
        <taxon>Spermatophyta</taxon>
        <taxon>Magnoliopsida</taxon>
        <taxon>eudicotyledons</taxon>
        <taxon>Gunneridae</taxon>
        <taxon>Pentapetalae</taxon>
        <taxon>rosids</taxon>
        <taxon>fabids</taxon>
        <taxon>Fabales</taxon>
        <taxon>Fabaceae</taxon>
        <taxon>Papilionoideae</taxon>
        <taxon>50 kb inversion clade</taxon>
        <taxon>NPAAA clade</taxon>
        <taxon>indigoferoid/millettioid clade</taxon>
        <taxon>Phaseoleae</taxon>
        <taxon>Psophocarpus</taxon>
    </lineage>
</organism>
<feature type="domain" description="Late embryogenesis abundant protein LEA-2 subgroup" evidence="6">
    <location>
        <begin position="81"/>
        <end position="181"/>
    </location>
</feature>
<dbReference type="Pfam" id="PF03168">
    <property type="entry name" value="LEA_2"/>
    <property type="match status" value="1"/>
</dbReference>
<evidence type="ECO:0000256" key="3">
    <source>
        <dbReference type="ARBA" id="ARBA00022989"/>
    </source>
</evidence>
<name>A0AAN9XHW2_PSOTE</name>
<dbReference type="GO" id="GO:0098542">
    <property type="term" value="P:defense response to other organism"/>
    <property type="evidence" value="ECO:0007669"/>
    <property type="project" value="InterPro"/>
</dbReference>
<keyword evidence="4 5" id="KW-0472">Membrane</keyword>
<dbReference type="Proteomes" id="UP001386955">
    <property type="component" value="Unassembled WGS sequence"/>
</dbReference>
<evidence type="ECO:0000256" key="1">
    <source>
        <dbReference type="ARBA" id="ARBA00004167"/>
    </source>
</evidence>
<protein>
    <recommendedName>
        <fullName evidence="6">Late embryogenesis abundant protein LEA-2 subgroup domain-containing protein</fullName>
    </recommendedName>
</protein>
<dbReference type="GO" id="GO:0005886">
    <property type="term" value="C:plasma membrane"/>
    <property type="evidence" value="ECO:0007669"/>
    <property type="project" value="TreeGrafter"/>
</dbReference>
<evidence type="ECO:0000313" key="8">
    <source>
        <dbReference type="Proteomes" id="UP001386955"/>
    </source>
</evidence>
<dbReference type="InterPro" id="IPR044839">
    <property type="entry name" value="NDR1-like"/>
</dbReference>
<comment type="caution">
    <text evidence="7">The sequence shown here is derived from an EMBL/GenBank/DDBJ whole genome shotgun (WGS) entry which is preliminary data.</text>
</comment>